<keyword evidence="2" id="KW-1185">Reference proteome</keyword>
<accession>A0A2S4WLK2</accession>
<evidence type="ECO:0000313" key="1">
    <source>
        <dbReference type="EMBL" id="POW22633.1"/>
    </source>
</evidence>
<reference evidence="2" key="2">
    <citation type="journal article" date="2018" name="BMC Genomics">
        <title>Genomic insights into host adaptation between the wheat stripe rust pathogen (Puccinia striiformis f. sp. tritici) and the barley stripe rust pathogen (Puccinia striiformis f. sp. hordei).</title>
        <authorList>
            <person name="Xia C."/>
            <person name="Wang M."/>
            <person name="Yin C."/>
            <person name="Cornejo O.E."/>
            <person name="Hulbert S.H."/>
            <person name="Chen X."/>
        </authorList>
    </citation>
    <scope>NUCLEOTIDE SEQUENCE [LARGE SCALE GENOMIC DNA]</scope>
    <source>
        <strain evidence="2">93TX-2</strain>
    </source>
</reference>
<sequence length="201" mass="23158">MKALGIIEINLLLPHPSGSVRIKVEFIVLEDGRNDYFILGTDYLNLYGFDIHNSKERFFTIGHENQRKKFQFLHSKAINSVQKKSDPNFKFELEQLKDCKISEKLDTNQRSDLIQILFNNKNAFATDKEPLGAIKGHEVEITLNIEKPYPPLLRRPAYPASPRAREALEKHITELIDLGVLRKIGHKKSGNYHTSHNRLAQ</sequence>
<dbReference type="OrthoDB" id="3250101at2759"/>
<reference evidence="1 2" key="1">
    <citation type="submission" date="2017-12" db="EMBL/GenBank/DDBJ databases">
        <title>Gene loss provides genomic basis for host adaptation in cereal stripe rust fungi.</title>
        <authorList>
            <person name="Xia C."/>
        </authorList>
    </citation>
    <scope>NUCLEOTIDE SEQUENCE [LARGE SCALE GENOMIC DNA]</scope>
    <source>
        <strain evidence="1 2">93TX-2</strain>
    </source>
</reference>
<gene>
    <name evidence="1" type="ORF">PSHT_01020</name>
</gene>
<dbReference type="Proteomes" id="UP000238274">
    <property type="component" value="Unassembled WGS sequence"/>
</dbReference>
<dbReference type="AlphaFoldDB" id="A0A2S4WLK2"/>
<organism evidence="1 2">
    <name type="scientific">Puccinia striiformis</name>
    <dbReference type="NCBI Taxonomy" id="27350"/>
    <lineage>
        <taxon>Eukaryota</taxon>
        <taxon>Fungi</taxon>
        <taxon>Dikarya</taxon>
        <taxon>Basidiomycota</taxon>
        <taxon>Pucciniomycotina</taxon>
        <taxon>Pucciniomycetes</taxon>
        <taxon>Pucciniales</taxon>
        <taxon>Pucciniaceae</taxon>
        <taxon>Puccinia</taxon>
    </lineage>
</organism>
<comment type="caution">
    <text evidence="1">The sequence shown here is derived from an EMBL/GenBank/DDBJ whole genome shotgun (WGS) entry which is preliminary data.</text>
</comment>
<dbReference type="VEuPathDB" id="FungiDB:PSHT_01020"/>
<proteinExistence type="predicted"/>
<dbReference type="EMBL" id="PKSM01000008">
    <property type="protein sequence ID" value="POW22633.1"/>
    <property type="molecule type" value="Genomic_DNA"/>
</dbReference>
<dbReference type="VEuPathDB" id="FungiDB:PSTT_09447"/>
<protein>
    <submittedName>
        <fullName evidence="1">Uncharacterized protein</fullName>
    </submittedName>
</protein>
<reference evidence="2" key="3">
    <citation type="journal article" date="2018" name="Mol. Plant Microbe Interact.">
        <title>Genome sequence resources for the wheat stripe rust pathogen (Puccinia striiformis f. sp. tritici) and the barley stripe rust pathogen (Puccinia striiformis f. sp. hordei).</title>
        <authorList>
            <person name="Xia C."/>
            <person name="Wang M."/>
            <person name="Yin C."/>
            <person name="Cornejo O.E."/>
            <person name="Hulbert S.H."/>
            <person name="Chen X."/>
        </authorList>
    </citation>
    <scope>NUCLEOTIDE SEQUENCE [LARGE SCALE GENOMIC DNA]</scope>
    <source>
        <strain evidence="2">93TX-2</strain>
    </source>
</reference>
<name>A0A2S4WLK2_9BASI</name>
<evidence type="ECO:0000313" key="2">
    <source>
        <dbReference type="Proteomes" id="UP000238274"/>
    </source>
</evidence>